<protein>
    <submittedName>
        <fullName evidence="1">Uncharacterized protein</fullName>
    </submittedName>
</protein>
<dbReference type="AlphaFoldDB" id="A0A8S1NB38"/>
<dbReference type="EMBL" id="CAJJDM010000086">
    <property type="protein sequence ID" value="CAD8089332.1"/>
    <property type="molecule type" value="Genomic_DNA"/>
</dbReference>
<evidence type="ECO:0000313" key="1">
    <source>
        <dbReference type="EMBL" id="CAD8089332.1"/>
    </source>
</evidence>
<keyword evidence="2" id="KW-1185">Reference proteome</keyword>
<evidence type="ECO:0000313" key="2">
    <source>
        <dbReference type="Proteomes" id="UP000688137"/>
    </source>
</evidence>
<comment type="caution">
    <text evidence="1">The sequence shown here is derived from an EMBL/GenBank/DDBJ whole genome shotgun (WGS) entry which is preliminary data.</text>
</comment>
<gene>
    <name evidence="1" type="ORF">PPRIM_AZ9-3.1.T0830140</name>
</gene>
<dbReference type="Proteomes" id="UP000688137">
    <property type="component" value="Unassembled WGS sequence"/>
</dbReference>
<name>A0A8S1NB38_PARPR</name>
<accession>A0A8S1NB38</accession>
<sequence length="106" mass="12836">MNVPEEYSQIIYRLDDQFNQIHKSKRFFKSQRMDNFTFLSANISKFTNSTESSNLPSEVETARYLSISYLFYLHSFYQLNKDLYPNKKIQNLNIILNFRTIFSYYL</sequence>
<organism evidence="1 2">
    <name type="scientific">Paramecium primaurelia</name>
    <dbReference type="NCBI Taxonomy" id="5886"/>
    <lineage>
        <taxon>Eukaryota</taxon>
        <taxon>Sar</taxon>
        <taxon>Alveolata</taxon>
        <taxon>Ciliophora</taxon>
        <taxon>Intramacronucleata</taxon>
        <taxon>Oligohymenophorea</taxon>
        <taxon>Peniculida</taxon>
        <taxon>Parameciidae</taxon>
        <taxon>Paramecium</taxon>
    </lineage>
</organism>
<proteinExistence type="predicted"/>
<reference evidence="1" key="1">
    <citation type="submission" date="2021-01" db="EMBL/GenBank/DDBJ databases">
        <authorList>
            <consortium name="Genoscope - CEA"/>
            <person name="William W."/>
        </authorList>
    </citation>
    <scope>NUCLEOTIDE SEQUENCE</scope>
</reference>